<dbReference type="EMBL" id="CAKKNE010000006">
    <property type="protein sequence ID" value="CAH0380148.1"/>
    <property type="molecule type" value="Genomic_DNA"/>
</dbReference>
<evidence type="ECO:0000313" key="1">
    <source>
        <dbReference type="EMBL" id="CAH0380148.1"/>
    </source>
</evidence>
<comment type="caution">
    <text evidence="1">The sequence shown here is derived from an EMBL/GenBank/DDBJ whole genome shotgun (WGS) entry which is preliminary data.</text>
</comment>
<gene>
    <name evidence="1" type="ORF">PECAL_6P17880</name>
</gene>
<dbReference type="Proteomes" id="UP000789595">
    <property type="component" value="Unassembled WGS sequence"/>
</dbReference>
<reference evidence="1" key="1">
    <citation type="submission" date="2021-11" db="EMBL/GenBank/DDBJ databases">
        <authorList>
            <consortium name="Genoscope - CEA"/>
            <person name="William W."/>
        </authorList>
    </citation>
    <scope>NUCLEOTIDE SEQUENCE</scope>
</reference>
<accession>A0A8J2T373</accession>
<sequence>MAPPTAPAKPVDGGADDAQLPVADVVVADETVPIAESVAETIEPLAAATIESDAVLAQRLQREEEQGALLVRPGPPAGRVAVVESQYYGPVSFLASCLLFTVFPPCALIPCFSPCDRAQVVTVQPDGVARRRNRRVFVVVPPGVRVGDTLQTTTPENIVLNVRVPPRTEPGARICVQY</sequence>
<evidence type="ECO:0000313" key="2">
    <source>
        <dbReference type="Proteomes" id="UP000789595"/>
    </source>
</evidence>
<keyword evidence="2" id="KW-1185">Reference proteome</keyword>
<organism evidence="1 2">
    <name type="scientific">Pelagomonas calceolata</name>
    <dbReference type="NCBI Taxonomy" id="35677"/>
    <lineage>
        <taxon>Eukaryota</taxon>
        <taxon>Sar</taxon>
        <taxon>Stramenopiles</taxon>
        <taxon>Ochrophyta</taxon>
        <taxon>Pelagophyceae</taxon>
        <taxon>Pelagomonadales</taxon>
        <taxon>Pelagomonadaceae</taxon>
        <taxon>Pelagomonas</taxon>
    </lineage>
</organism>
<proteinExistence type="predicted"/>
<protein>
    <submittedName>
        <fullName evidence="1">Uncharacterized protein</fullName>
    </submittedName>
</protein>
<dbReference type="AlphaFoldDB" id="A0A8J2T373"/>
<name>A0A8J2T373_9STRA</name>